<protein>
    <submittedName>
        <fullName evidence="1">Putative secreted protein</fullName>
    </submittedName>
</protein>
<reference evidence="1" key="1">
    <citation type="submission" date="2019-12" db="EMBL/GenBank/DDBJ databases">
        <title>An insight into the sialome of adult female Ixodes ricinus ticks feeding for 6 days.</title>
        <authorList>
            <person name="Perner J."/>
            <person name="Ribeiro J.M.C."/>
        </authorList>
    </citation>
    <scope>NUCLEOTIDE SEQUENCE</scope>
    <source>
        <strain evidence="1">Semi-engorged</strain>
        <tissue evidence="1">Salivary glands</tissue>
    </source>
</reference>
<proteinExistence type="predicted"/>
<accession>A0A6B0U2J1</accession>
<dbReference type="EMBL" id="GIFC01004599">
    <property type="protein sequence ID" value="MXU86682.1"/>
    <property type="molecule type" value="Transcribed_RNA"/>
</dbReference>
<sequence length="92" mass="9124">MVGAPLAISLSGSSSGPCAGCGGPSAFPSFAVRTCSVVWLWFVGVGARRWGLFADVAGFPSWGRGWLSEACGRCGAQACVPKGAGGACGLRG</sequence>
<organism evidence="1">
    <name type="scientific">Ixodes ricinus</name>
    <name type="common">Common tick</name>
    <name type="synonym">Acarus ricinus</name>
    <dbReference type="NCBI Taxonomy" id="34613"/>
    <lineage>
        <taxon>Eukaryota</taxon>
        <taxon>Metazoa</taxon>
        <taxon>Ecdysozoa</taxon>
        <taxon>Arthropoda</taxon>
        <taxon>Chelicerata</taxon>
        <taxon>Arachnida</taxon>
        <taxon>Acari</taxon>
        <taxon>Parasitiformes</taxon>
        <taxon>Ixodida</taxon>
        <taxon>Ixodoidea</taxon>
        <taxon>Ixodidae</taxon>
        <taxon>Ixodinae</taxon>
        <taxon>Ixodes</taxon>
    </lineage>
</organism>
<name>A0A6B0U2J1_IXORI</name>
<evidence type="ECO:0000313" key="1">
    <source>
        <dbReference type="EMBL" id="MXU86682.1"/>
    </source>
</evidence>
<dbReference type="AlphaFoldDB" id="A0A6B0U2J1"/>